<dbReference type="RefSeq" id="WP_188364937.1">
    <property type="nucleotide sequence ID" value="NZ_BAABJF010000015.1"/>
</dbReference>
<name>A0A917CN20_9GAMM</name>
<feature type="transmembrane region" description="Helical" evidence="1">
    <location>
        <begin position="36"/>
        <end position="61"/>
    </location>
</feature>
<dbReference type="Pfam" id="PF11137">
    <property type="entry name" value="DUF2909"/>
    <property type="match status" value="1"/>
</dbReference>
<dbReference type="Proteomes" id="UP000605253">
    <property type="component" value="Unassembled WGS sequence"/>
</dbReference>
<feature type="transmembrane region" description="Helical" evidence="1">
    <location>
        <begin position="6"/>
        <end position="24"/>
    </location>
</feature>
<evidence type="ECO:0000313" key="2">
    <source>
        <dbReference type="EMBL" id="GGF93511.1"/>
    </source>
</evidence>
<reference evidence="2" key="2">
    <citation type="submission" date="2020-09" db="EMBL/GenBank/DDBJ databases">
        <authorList>
            <person name="Sun Q."/>
            <person name="Zhou Y."/>
        </authorList>
    </citation>
    <scope>NUCLEOTIDE SEQUENCE</scope>
    <source>
        <strain evidence="2">CGMCC 1.12181</strain>
    </source>
</reference>
<keyword evidence="3" id="KW-1185">Reference proteome</keyword>
<reference evidence="2" key="1">
    <citation type="journal article" date="2014" name="Int. J. Syst. Evol. Microbiol.">
        <title>Complete genome sequence of Corynebacterium casei LMG S-19264T (=DSM 44701T), isolated from a smear-ripened cheese.</title>
        <authorList>
            <consortium name="US DOE Joint Genome Institute (JGI-PGF)"/>
            <person name="Walter F."/>
            <person name="Albersmeier A."/>
            <person name="Kalinowski J."/>
            <person name="Ruckert C."/>
        </authorList>
    </citation>
    <scope>NUCLEOTIDE SEQUENCE</scope>
    <source>
        <strain evidence="2">CGMCC 1.12181</strain>
    </source>
</reference>
<evidence type="ECO:0000313" key="3">
    <source>
        <dbReference type="Proteomes" id="UP000605253"/>
    </source>
</evidence>
<dbReference type="EMBL" id="BMEO01000004">
    <property type="protein sequence ID" value="GGF93511.1"/>
    <property type="molecule type" value="Genomic_DNA"/>
</dbReference>
<keyword evidence="1" id="KW-0472">Membrane</keyword>
<dbReference type="InterPro" id="IPR021313">
    <property type="entry name" value="DUF2909"/>
</dbReference>
<keyword evidence="1" id="KW-1133">Transmembrane helix</keyword>
<gene>
    <name evidence="2" type="ORF">GCM10011365_13490</name>
</gene>
<evidence type="ECO:0000256" key="1">
    <source>
        <dbReference type="SAM" id="Phobius"/>
    </source>
</evidence>
<sequence length="71" mass="8117">MKYFIVIVFLFILYSMGSALFYLSRDKGQSNNTVRFLTVRVVLSVVLFLFIILAMKMGWIVPHGLQLKATG</sequence>
<protein>
    <submittedName>
        <fullName evidence="2">Membrane protein</fullName>
    </submittedName>
</protein>
<comment type="caution">
    <text evidence="2">The sequence shown here is derived from an EMBL/GenBank/DDBJ whole genome shotgun (WGS) entry which is preliminary data.</text>
</comment>
<dbReference type="AlphaFoldDB" id="A0A917CN20"/>
<keyword evidence="1" id="KW-0812">Transmembrane</keyword>
<organism evidence="2 3">
    <name type="scientific">Marinicella pacifica</name>
    <dbReference type="NCBI Taxonomy" id="1171543"/>
    <lineage>
        <taxon>Bacteria</taxon>
        <taxon>Pseudomonadati</taxon>
        <taxon>Pseudomonadota</taxon>
        <taxon>Gammaproteobacteria</taxon>
        <taxon>Lysobacterales</taxon>
        <taxon>Marinicellaceae</taxon>
        <taxon>Marinicella</taxon>
    </lineage>
</organism>
<proteinExistence type="predicted"/>
<accession>A0A917CN20</accession>
<dbReference type="NCBIfam" id="NF033233">
    <property type="entry name" value="twin_helix"/>
    <property type="match status" value="1"/>
</dbReference>